<name>A0AAW6P2S9_9PSED</name>
<protein>
    <submittedName>
        <fullName evidence="1">Uncharacterized protein</fullName>
    </submittedName>
</protein>
<dbReference type="EMBL" id="JARJLR010000096">
    <property type="protein sequence ID" value="MDF3841030.1"/>
    <property type="molecule type" value="Genomic_DNA"/>
</dbReference>
<comment type="caution">
    <text evidence="1">The sequence shown here is derived from an EMBL/GenBank/DDBJ whole genome shotgun (WGS) entry which is preliminary data.</text>
</comment>
<evidence type="ECO:0000313" key="2">
    <source>
        <dbReference type="Proteomes" id="UP001220662"/>
    </source>
</evidence>
<gene>
    <name evidence="1" type="ORF">P3W55_04830</name>
</gene>
<dbReference type="RefSeq" id="WP_276213913.1">
    <property type="nucleotide sequence ID" value="NZ_JARJLR010000096.1"/>
</dbReference>
<accession>A0AAW6P2S9</accession>
<organism evidence="1 2">
    <name type="scientific">Pseudomonas citronellolis</name>
    <dbReference type="NCBI Taxonomy" id="53408"/>
    <lineage>
        <taxon>Bacteria</taxon>
        <taxon>Pseudomonadati</taxon>
        <taxon>Pseudomonadota</taxon>
        <taxon>Gammaproteobacteria</taxon>
        <taxon>Pseudomonadales</taxon>
        <taxon>Pseudomonadaceae</taxon>
        <taxon>Pseudomonas</taxon>
    </lineage>
</organism>
<dbReference type="AlphaFoldDB" id="A0AAW6P2S9"/>
<evidence type="ECO:0000313" key="1">
    <source>
        <dbReference type="EMBL" id="MDF3841030.1"/>
    </source>
</evidence>
<reference evidence="1" key="1">
    <citation type="submission" date="2023-03" db="EMBL/GenBank/DDBJ databases">
        <title>Draft assemblies of triclosan tolerant bacteria isolated from returned activated sludge.</title>
        <authorList>
            <person name="Van Hamelsveld S."/>
        </authorList>
    </citation>
    <scope>NUCLEOTIDE SEQUENCE</scope>
    <source>
        <strain evidence="1">GW210015_S63</strain>
    </source>
</reference>
<proteinExistence type="predicted"/>
<sequence length="78" mass="8474">MSVVKNFRPDELPFEMLQEEAVCFECGSPVAGVAVTYDGYAKGGLIKSIVLHPACAAIVGQRLICDGYPNRREKNQAT</sequence>
<dbReference type="Proteomes" id="UP001220662">
    <property type="component" value="Unassembled WGS sequence"/>
</dbReference>